<evidence type="ECO:0000256" key="2">
    <source>
        <dbReference type="ARBA" id="ARBA00010897"/>
    </source>
</evidence>
<keyword evidence="6 9" id="KW-0662">Pyridine nucleotide biosynthesis</keyword>
<sequence length="516" mass="58341">MKSFGSYPKTERDFPIVPATIQEDKTKEKIMYQRNLTLLTDLYELTMMQGYFKEKDANETVIFDAFYRSNPDGNAFSICAGLEQVIEYVKNLHFEPEDVDYLRSVGLFDEDFLDYLLHFKFSGDIYAIPEGTVMFPREPIIKVIAPIMEAQLVETAILNIINHQSLIATKTSRIVYAARGDGIMEFGLRRAQGPDAGTYGARAAMIAGCIGTSNVLAGKLFDVPVKGTHAHSWIMSFPDELTAFRTYAKLYPSACILLVDTYDTLNSGVPNAIKVFREMKEAGIPLTFYGIRLDSGDLAYLSKKAKKMLDEAGFPDATISASNDLDEYLIDSLKIQGATINSWGVGTNLITSKDCPSFGGVYKLAAIMDKKTGKFIPKIKLSENTEKVTNPGNKTIRRIYDKESGKIIADLICLVDEVYDENNSLLLFDPVETWKKTHLAPGSYTIRELLVPVFRNGECVYQSPKVMELREYCRQEQETLWDESRRLVNPHEIHVDLSNELWHMKNQLLDSYHYNN</sequence>
<dbReference type="InterPro" id="IPR006405">
    <property type="entry name" value="Nic_PRibTrfase_pncB"/>
</dbReference>
<keyword evidence="13" id="KW-0328">Glycosyltransferase</keyword>
<dbReference type="EMBL" id="AWSU01000218">
    <property type="protein sequence ID" value="ERI76090.1"/>
    <property type="molecule type" value="Genomic_DNA"/>
</dbReference>
<dbReference type="PANTHER" id="PTHR11098">
    <property type="entry name" value="NICOTINATE PHOSPHORIBOSYLTRANSFERASE"/>
    <property type="match status" value="1"/>
</dbReference>
<evidence type="ECO:0000256" key="3">
    <source>
        <dbReference type="ARBA" id="ARBA00013236"/>
    </source>
</evidence>
<comment type="similarity">
    <text evidence="2 9">Belongs to the NAPRTase family.</text>
</comment>
<dbReference type="Proteomes" id="UP000016491">
    <property type="component" value="Unassembled WGS sequence"/>
</dbReference>
<evidence type="ECO:0000259" key="10">
    <source>
        <dbReference type="Pfam" id="PF04095"/>
    </source>
</evidence>
<evidence type="ECO:0000259" key="12">
    <source>
        <dbReference type="Pfam" id="PF17956"/>
    </source>
</evidence>
<name>A0ABC9TWG4_CLOSY</name>
<evidence type="ECO:0000256" key="4">
    <source>
        <dbReference type="ARBA" id="ARBA00022553"/>
    </source>
</evidence>
<dbReference type="FunFam" id="3.20.20.70:FF:000076">
    <property type="entry name" value="Nicotinate phosphoribosyltransferase"/>
    <property type="match status" value="1"/>
</dbReference>
<dbReference type="Gene3D" id="3.20.20.70">
    <property type="entry name" value="Aldolase class I"/>
    <property type="match status" value="1"/>
</dbReference>
<dbReference type="Pfam" id="PF17767">
    <property type="entry name" value="NAPRTase_N"/>
    <property type="match status" value="1"/>
</dbReference>
<dbReference type="CDD" id="cd01570">
    <property type="entry name" value="NAPRTase_A"/>
    <property type="match status" value="1"/>
</dbReference>
<dbReference type="Pfam" id="PF17956">
    <property type="entry name" value="NAPRTase_C"/>
    <property type="match status" value="1"/>
</dbReference>
<dbReference type="NCBIfam" id="NF009131">
    <property type="entry name" value="PRK12484.1"/>
    <property type="match status" value="1"/>
</dbReference>
<dbReference type="InterPro" id="IPR041525">
    <property type="entry name" value="N/Namide_PRibTrfase"/>
</dbReference>
<comment type="PTM">
    <text evidence="9">Transiently phosphorylated on a His residue during the reaction cycle. Phosphorylation strongly increases the affinity for substrates and increases the rate of nicotinate D-ribonucleotide production. Dephosphorylation regenerates the low-affinity form of the enzyme, leading to product release.</text>
</comment>
<dbReference type="Pfam" id="PF04095">
    <property type="entry name" value="NAPRTase"/>
    <property type="match status" value="1"/>
</dbReference>
<evidence type="ECO:0000256" key="7">
    <source>
        <dbReference type="ARBA" id="ARBA00022679"/>
    </source>
</evidence>
<dbReference type="InterPro" id="IPR007229">
    <property type="entry name" value="Nic_PRibTrfase-Fam"/>
</dbReference>
<keyword evidence="7 9" id="KW-0808">Transferase</keyword>
<dbReference type="PIRSF" id="PIRSF000484">
    <property type="entry name" value="NAPRT"/>
    <property type="match status" value="1"/>
</dbReference>
<dbReference type="NCBIfam" id="NF006695">
    <property type="entry name" value="PRK09243.1-2"/>
    <property type="match status" value="1"/>
</dbReference>
<evidence type="ECO:0000256" key="9">
    <source>
        <dbReference type="RuleBase" id="RU365100"/>
    </source>
</evidence>
<dbReference type="InterPro" id="IPR041619">
    <property type="entry name" value="NAPRTase_C"/>
</dbReference>
<dbReference type="GO" id="GO:0047280">
    <property type="term" value="F:nicotinamide phosphoribosyltransferase activity"/>
    <property type="evidence" value="ECO:0007669"/>
    <property type="project" value="UniProtKB-ARBA"/>
</dbReference>
<evidence type="ECO:0000313" key="14">
    <source>
        <dbReference type="Proteomes" id="UP000016491"/>
    </source>
</evidence>
<comment type="catalytic activity">
    <reaction evidence="8 9">
        <text>5-phospho-alpha-D-ribose 1-diphosphate + nicotinate + ATP + H2O = nicotinate beta-D-ribonucleotide + ADP + phosphate + diphosphate</text>
        <dbReference type="Rhea" id="RHEA:36163"/>
        <dbReference type="ChEBI" id="CHEBI:15377"/>
        <dbReference type="ChEBI" id="CHEBI:30616"/>
        <dbReference type="ChEBI" id="CHEBI:32544"/>
        <dbReference type="ChEBI" id="CHEBI:33019"/>
        <dbReference type="ChEBI" id="CHEBI:43474"/>
        <dbReference type="ChEBI" id="CHEBI:57502"/>
        <dbReference type="ChEBI" id="CHEBI:58017"/>
        <dbReference type="ChEBI" id="CHEBI:456216"/>
        <dbReference type="EC" id="6.3.4.21"/>
    </reaction>
</comment>
<feature type="domain" description="Nicotinate phosphoribosyltransferase N-terminal" evidence="11">
    <location>
        <begin position="38"/>
        <end position="162"/>
    </location>
</feature>
<evidence type="ECO:0000256" key="8">
    <source>
        <dbReference type="ARBA" id="ARBA00048668"/>
    </source>
</evidence>
<evidence type="ECO:0000259" key="11">
    <source>
        <dbReference type="Pfam" id="PF17767"/>
    </source>
</evidence>
<evidence type="ECO:0000256" key="1">
    <source>
        <dbReference type="ARBA" id="ARBA00004952"/>
    </source>
</evidence>
<feature type="domain" description="Nicotinate phosphoribosyltransferase C-terminal" evidence="12">
    <location>
        <begin position="394"/>
        <end position="505"/>
    </location>
</feature>
<dbReference type="GO" id="GO:0034355">
    <property type="term" value="P:NAD+ biosynthetic process via the salvage pathway"/>
    <property type="evidence" value="ECO:0007669"/>
    <property type="project" value="UniProtKB-ARBA"/>
</dbReference>
<dbReference type="Gene3D" id="3.20.140.10">
    <property type="entry name" value="nicotinate phosphoribosyltransferase"/>
    <property type="match status" value="1"/>
</dbReference>
<reference evidence="13 14" key="1">
    <citation type="submission" date="2013-07" db="EMBL/GenBank/DDBJ databases">
        <authorList>
            <person name="Weinstock G."/>
            <person name="Sodergren E."/>
            <person name="Wylie T."/>
            <person name="Fulton L."/>
            <person name="Fulton R."/>
            <person name="Fronick C."/>
            <person name="O'Laughlin M."/>
            <person name="Godfrey J."/>
            <person name="Miner T."/>
            <person name="Herter B."/>
            <person name="Appelbaum E."/>
            <person name="Cordes M."/>
            <person name="Lek S."/>
            <person name="Wollam A."/>
            <person name="Pepin K.H."/>
            <person name="Palsikar V.B."/>
            <person name="Mitreva M."/>
            <person name="Wilson R.K."/>
        </authorList>
    </citation>
    <scope>NUCLEOTIDE SEQUENCE [LARGE SCALE GENOMIC DNA]</scope>
    <source>
        <strain evidence="13 14">ATCC 14940</strain>
    </source>
</reference>
<evidence type="ECO:0000256" key="6">
    <source>
        <dbReference type="ARBA" id="ARBA00022642"/>
    </source>
</evidence>
<dbReference type="InterPro" id="IPR036068">
    <property type="entry name" value="Nicotinate_pribotase-like_C"/>
</dbReference>
<evidence type="ECO:0000313" key="13">
    <source>
        <dbReference type="EMBL" id="ERI76090.1"/>
    </source>
</evidence>
<dbReference type="SUPFAM" id="SSF51690">
    <property type="entry name" value="Nicotinate/Quinolinate PRTase C-terminal domain-like"/>
    <property type="match status" value="1"/>
</dbReference>
<dbReference type="NCBIfam" id="TIGR01513">
    <property type="entry name" value="NAPRTase_put"/>
    <property type="match status" value="1"/>
</dbReference>
<dbReference type="InterPro" id="IPR040727">
    <property type="entry name" value="NAPRTase_N"/>
</dbReference>
<dbReference type="InterPro" id="IPR013785">
    <property type="entry name" value="Aldolase_TIM"/>
</dbReference>
<keyword evidence="5 9" id="KW-0436">Ligase</keyword>
<gene>
    <name evidence="13" type="ORF">CLOSYM_02797</name>
</gene>
<protein>
    <recommendedName>
        <fullName evidence="3 9">Nicotinate phosphoribosyltransferase</fullName>
        <ecNumber evidence="3 9">6.3.4.21</ecNumber>
    </recommendedName>
</protein>
<keyword evidence="4" id="KW-0597">Phosphoprotein</keyword>
<dbReference type="PANTHER" id="PTHR11098:SF1">
    <property type="entry name" value="NICOTINATE PHOSPHORIBOSYLTRANSFERASE"/>
    <property type="match status" value="1"/>
</dbReference>
<comment type="pathway">
    <text evidence="1 9">Cofactor biosynthesis; NAD(+) biosynthesis; nicotinate D-ribonucleotide from nicotinate: step 1/1.</text>
</comment>
<proteinExistence type="inferred from homology"/>
<comment type="function">
    <text evidence="9">Catalyzes the first step in the biosynthesis of NAD from nicotinic acid, the ATP-dependent synthesis of beta-nicotinate D-ribonucleotide from nicotinate and 5-phospho-D-ribose 1-phosphate.</text>
</comment>
<evidence type="ECO:0000256" key="5">
    <source>
        <dbReference type="ARBA" id="ARBA00022598"/>
    </source>
</evidence>
<organism evidence="13 14">
    <name type="scientific">[Clostridium] symbiosum ATCC 14940</name>
    <dbReference type="NCBI Taxonomy" id="411472"/>
    <lineage>
        <taxon>Bacteria</taxon>
        <taxon>Bacillati</taxon>
        <taxon>Bacillota</taxon>
        <taxon>Clostridia</taxon>
        <taxon>Lachnospirales</taxon>
        <taxon>Lachnospiraceae</taxon>
        <taxon>Otoolea</taxon>
    </lineage>
</organism>
<feature type="domain" description="Nicotinate/nicotinamide phosphoribosyltransferase" evidence="10">
    <location>
        <begin position="183"/>
        <end position="351"/>
    </location>
</feature>
<dbReference type="AlphaFoldDB" id="A0ABC9TWG4"/>
<comment type="caution">
    <text evidence="13">The sequence shown here is derived from an EMBL/GenBank/DDBJ whole genome shotgun (WGS) entry which is preliminary data.</text>
</comment>
<dbReference type="SUPFAM" id="SSF54675">
    <property type="entry name" value="Nicotinate/Quinolinate PRTase N-terminal domain-like"/>
    <property type="match status" value="1"/>
</dbReference>
<dbReference type="EC" id="6.3.4.21" evidence="3 9"/>
<accession>A0ABC9TWG4</accession>
<dbReference type="GO" id="GO:0004516">
    <property type="term" value="F:nicotinate phosphoribosyltransferase activity"/>
    <property type="evidence" value="ECO:0007669"/>
    <property type="project" value="UniProtKB-UniRule"/>
</dbReference>